<evidence type="ECO:0000256" key="1">
    <source>
        <dbReference type="ARBA" id="ARBA00002994"/>
    </source>
</evidence>
<dbReference type="Pfam" id="PF00378">
    <property type="entry name" value="ECH_1"/>
    <property type="match status" value="1"/>
</dbReference>
<dbReference type="OrthoDB" id="8452484at2"/>
<dbReference type="EC" id="4.2.1.17" evidence="3"/>
<dbReference type="AlphaFoldDB" id="A0A1X2LC57"/>
<dbReference type="InterPro" id="IPR001753">
    <property type="entry name" value="Enoyl-CoA_hydra/iso"/>
</dbReference>
<dbReference type="FunFam" id="3.90.226.10:FF:000009">
    <property type="entry name" value="Carnitinyl-CoA dehydratase"/>
    <property type="match status" value="1"/>
</dbReference>
<evidence type="ECO:0000256" key="2">
    <source>
        <dbReference type="ARBA" id="ARBA00005254"/>
    </source>
</evidence>
<dbReference type="Proteomes" id="UP000242320">
    <property type="component" value="Unassembled WGS sequence"/>
</dbReference>
<evidence type="ECO:0000256" key="6">
    <source>
        <dbReference type="ARBA" id="ARBA00023709"/>
    </source>
</evidence>
<reference evidence="10 11" key="1">
    <citation type="submission" date="2017-04" db="EMBL/GenBank/DDBJ databases">
        <title>The new phylogeny of genus Mycobacterium.</title>
        <authorList>
            <person name="Tortoli E."/>
            <person name="Trovato A."/>
            <person name="Cirillo D.M."/>
        </authorList>
    </citation>
    <scope>NUCLEOTIDE SEQUENCE [LARGE SCALE GENOMIC DNA]</scope>
    <source>
        <strain evidence="10 11">DSM 45247</strain>
    </source>
</reference>
<dbReference type="CDD" id="cd06558">
    <property type="entry name" value="crotonase-like"/>
    <property type="match status" value="1"/>
</dbReference>
<keyword evidence="5" id="KW-0456">Lyase</keyword>
<dbReference type="InterPro" id="IPR014748">
    <property type="entry name" value="Enoyl-CoA_hydra_C"/>
</dbReference>
<evidence type="ECO:0000256" key="5">
    <source>
        <dbReference type="ARBA" id="ARBA00023239"/>
    </source>
</evidence>
<protein>
    <recommendedName>
        <fullName evidence="8">Probable enoyl-CoA hydratase EchA17</fullName>
        <ecNumber evidence="3">4.2.1.17</ecNumber>
    </recommendedName>
    <alternativeName>
        <fullName evidence="9">Probable enoyl-CoA hydratase echA17</fullName>
    </alternativeName>
</protein>
<dbReference type="Gene3D" id="1.10.12.10">
    <property type="entry name" value="Lyase 2-enoyl-coa Hydratase, Chain A, domain 2"/>
    <property type="match status" value="1"/>
</dbReference>
<dbReference type="PANTHER" id="PTHR11941">
    <property type="entry name" value="ENOYL-COA HYDRATASE-RELATED"/>
    <property type="match status" value="1"/>
</dbReference>
<organism evidence="10 11">
    <name type="scientific">Mycolicibacterium vulneris</name>
    <dbReference type="NCBI Taxonomy" id="547163"/>
    <lineage>
        <taxon>Bacteria</taxon>
        <taxon>Bacillati</taxon>
        <taxon>Actinomycetota</taxon>
        <taxon>Actinomycetes</taxon>
        <taxon>Mycobacteriales</taxon>
        <taxon>Mycobacteriaceae</taxon>
        <taxon>Mycolicibacterium</taxon>
    </lineage>
</organism>
<evidence type="ECO:0000256" key="7">
    <source>
        <dbReference type="ARBA" id="ARBA00023717"/>
    </source>
</evidence>
<dbReference type="GO" id="GO:0004300">
    <property type="term" value="F:enoyl-CoA hydratase activity"/>
    <property type="evidence" value="ECO:0007669"/>
    <property type="project" value="UniProtKB-EC"/>
</dbReference>
<gene>
    <name evidence="10" type="ORF">B8W69_03690</name>
</gene>
<proteinExistence type="inferred from homology"/>
<comment type="caution">
    <text evidence="10">The sequence shown here is derived from an EMBL/GenBank/DDBJ whole genome shotgun (WGS) entry which is preliminary data.</text>
</comment>
<dbReference type="PANTHER" id="PTHR11941:SF54">
    <property type="entry name" value="ENOYL-COA HYDRATASE, MITOCHONDRIAL"/>
    <property type="match status" value="1"/>
</dbReference>
<dbReference type="EMBL" id="NCXM01000003">
    <property type="protein sequence ID" value="OSC31558.1"/>
    <property type="molecule type" value="Genomic_DNA"/>
</dbReference>
<evidence type="ECO:0000313" key="11">
    <source>
        <dbReference type="Proteomes" id="UP000242320"/>
    </source>
</evidence>
<comment type="similarity">
    <text evidence="2">Belongs to the enoyl-CoA hydratase/isomerase family.</text>
</comment>
<dbReference type="SUPFAM" id="SSF52096">
    <property type="entry name" value="ClpP/crotonase"/>
    <property type="match status" value="1"/>
</dbReference>
<name>A0A1X2LC57_9MYCO</name>
<dbReference type="InterPro" id="IPR029045">
    <property type="entry name" value="ClpP/crotonase-like_dom_sf"/>
</dbReference>
<evidence type="ECO:0000313" key="10">
    <source>
        <dbReference type="EMBL" id="OSC31558.1"/>
    </source>
</evidence>
<keyword evidence="4" id="KW-0443">Lipid metabolism</keyword>
<sequence>MVLSENGSPVSLRIAKSVVEITLNRPPANALGMPIIDGLHTGLDAADALPAKVIVVSSALTGFFAAGADIKHMSSVDAASFGAYGDALRGAVERLAAHPAVSVAAVDGLALGGGLELAMACSLRVAGSSARLGLPEVKLGLIPGAGGTQRLPHLVGRGRALDIMLTGREVDAGEALRIGLVDRLVPAGTAGEAALELARELCTASSPAQRAVVRTVAAAYDRPLSEGLHYEAQQVQAVFEQGEAIEGIRAFIDKRAPEFVGSEGTSDD</sequence>
<evidence type="ECO:0000256" key="4">
    <source>
        <dbReference type="ARBA" id="ARBA00023098"/>
    </source>
</evidence>
<comment type="function">
    <text evidence="1">Could possibly oxidize fatty acids using specific components.</text>
</comment>
<evidence type="ECO:0000256" key="3">
    <source>
        <dbReference type="ARBA" id="ARBA00012076"/>
    </source>
</evidence>
<evidence type="ECO:0000256" key="8">
    <source>
        <dbReference type="ARBA" id="ARBA00039456"/>
    </source>
</evidence>
<evidence type="ECO:0000256" key="9">
    <source>
        <dbReference type="ARBA" id="ARBA00073436"/>
    </source>
</evidence>
<keyword evidence="11" id="KW-1185">Reference proteome</keyword>
<comment type="catalytic activity">
    <reaction evidence="7">
        <text>a 4-saturated-(3S)-3-hydroxyacyl-CoA = a (3E)-enoyl-CoA + H2O</text>
        <dbReference type="Rhea" id="RHEA:20724"/>
        <dbReference type="ChEBI" id="CHEBI:15377"/>
        <dbReference type="ChEBI" id="CHEBI:58521"/>
        <dbReference type="ChEBI" id="CHEBI:137480"/>
        <dbReference type="EC" id="4.2.1.17"/>
    </reaction>
</comment>
<accession>A0A1X2LC57</accession>
<comment type="catalytic activity">
    <reaction evidence="6">
        <text>a (3S)-3-hydroxyacyl-CoA = a (2E)-enoyl-CoA + H2O</text>
        <dbReference type="Rhea" id="RHEA:16105"/>
        <dbReference type="ChEBI" id="CHEBI:15377"/>
        <dbReference type="ChEBI" id="CHEBI:57318"/>
        <dbReference type="ChEBI" id="CHEBI:58856"/>
        <dbReference type="EC" id="4.2.1.17"/>
    </reaction>
</comment>
<dbReference type="GO" id="GO:0006635">
    <property type="term" value="P:fatty acid beta-oxidation"/>
    <property type="evidence" value="ECO:0007669"/>
    <property type="project" value="TreeGrafter"/>
</dbReference>
<dbReference type="Gene3D" id="3.90.226.10">
    <property type="entry name" value="2-enoyl-CoA Hydratase, Chain A, domain 1"/>
    <property type="match status" value="1"/>
</dbReference>